<feature type="compositionally biased region" description="Basic residues" evidence="1">
    <location>
        <begin position="324"/>
        <end position="333"/>
    </location>
</feature>
<feature type="compositionally biased region" description="Basic residues" evidence="1">
    <location>
        <begin position="303"/>
        <end position="315"/>
    </location>
</feature>
<evidence type="ECO:0000313" key="2">
    <source>
        <dbReference type="EMBL" id="CAA9487179.1"/>
    </source>
</evidence>
<feature type="compositionally biased region" description="Low complexity" evidence="1">
    <location>
        <begin position="226"/>
        <end position="245"/>
    </location>
</feature>
<feature type="non-terminal residue" evidence="2">
    <location>
        <position position="333"/>
    </location>
</feature>
<feature type="compositionally biased region" description="Basic residues" evidence="1">
    <location>
        <begin position="267"/>
        <end position="295"/>
    </location>
</feature>
<feature type="compositionally biased region" description="Basic residues" evidence="1">
    <location>
        <begin position="1"/>
        <end position="34"/>
    </location>
</feature>
<feature type="compositionally biased region" description="Basic and acidic residues" evidence="1">
    <location>
        <begin position="155"/>
        <end position="171"/>
    </location>
</feature>
<accession>A0A6J4SB23</accession>
<organism evidence="2">
    <name type="scientific">uncultured Solirubrobacteraceae bacterium</name>
    <dbReference type="NCBI Taxonomy" id="1162706"/>
    <lineage>
        <taxon>Bacteria</taxon>
        <taxon>Bacillati</taxon>
        <taxon>Actinomycetota</taxon>
        <taxon>Thermoleophilia</taxon>
        <taxon>Solirubrobacterales</taxon>
        <taxon>Solirubrobacteraceae</taxon>
        <taxon>environmental samples</taxon>
    </lineage>
</organism>
<feature type="non-terminal residue" evidence="2">
    <location>
        <position position="1"/>
    </location>
</feature>
<gene>
    <name evidence="2" type="ORF">AVDCRST_MAG38-2411</name>
</gene>
<evidence type="ECO:0000256" key="1">
    <source>
        <dbReference type="SAM" id="MobiDB-lite"/>
    </source>
</evidence>
<feature type="compositionally biased region" description="Basic residues" evidence="1">
    <location>
        <begin position="101"/>
        <end position="114"/>
    </location>
</feature>
<feature type="compositionally biased region" description="Basic residues" evidence="1">
    <location>
        <begin position="137"/>
        <end position="154"/>
    </location>
</feature>
<dbReference type="EMBL" id="CADCVJ010000203">
    <property type="protein sequence ID" value="CAA9487179.1"/>
    <property type="molecule type" value="Genomic_DNA"/>
</dbReference>
<feature type="region of interest" description="Disordered" evidence="1">
    <location>
        <begin position="1"/>
        <end position="333"/>
    </location>
</feature>
<protein>
    <submittedName>
        <fullName evidence="2">Uncharacterized protein</fullName>
    </submittedName>
</protein>
<feature type="compositionally biased region" description="Basic residues" evidence="1">
    <location>
        <begin position="215"/>
        <end position="225"/>
    </location>
</feature>
<feature type="compositionally biased region" description="Basic and acidic residues" evidence="1">
    <location>
        <begin position="246"/>
        <end position="266"/>
    </location>
</feature>
<proteinExistence type="predicted"/>
<name>A0A6J4SB23_9ACTN</name>
<dbReference type="AlphaFoldDB" id="A0A6J4SB23"/>
<reference evidence="2" key="1">
    <citation type="submission" date="2020-02" db="EMBL/GenBank/DDBJ databases">
        <authorList>
            <person name="Meier V. D."/>
        </authorList>
    </citation>
    <scope>NUCLEOTIDE SEQUENCE</scope>
    <source>
        <strain evidence="2">AVDCRST_MAG38</strain>
    </source>
</reference>
<sequence length="333" mass="36996">ARSLRARSRPDRRGRHRRRGAGRHRAGRAPRRRPGLPPPVGRRAPQHPVGRLDGAGSPARPSRRAHGPHPPRLGRDHAAQSRAAGGRRALRDARGPLPGPHRPRPGPRPRHRHAHGDGAAQHRPQRVRGPTGPAARPPRRGLRRDARGRRRAHRARDLDARLHGRRSADRRSARHPVRLRPSLPSALHGAGARPLPPVLPPLAAARVPAGDRRRERDRRRRRRARGAPGAARGRFHAAAATGPARADPDRGARRGDRRGPRAERALGGRRGRRAHHLRRTGARRVRRARAGRAHGGRRDHAHVERRRPRGAHPRPRVAGDGLRARRRRRGAAL</sequence>